<keyword evidence="1" id="KW-0732">Signal</keyword>
<feature type="chain" id="PRO_5024296682" evidence="1">
    <location>
        <begin position="25"/>
        <end position="207"/>
    </location>
</feature>
<evidence type="ECO:0000256" key="1">
    <source>
        <dbReference type="SAM" id="SignalP"/>
    </source>
</evidence>
<dbReference type="EMBL" id="VYXP01000004">
    <property type="protein sequence ID" value="KAA9132096.1"/>
    <property type="molecule type" value="Genomic_DNA"/>
</dbReference>
<reference evidence="2 3" key="1">
    <citation type="submission" date="2019-09" db="EMBL/GenBank/DDBJ databases">
        <title>Wenzhouxiangella sp. Genome sequencing and assembly.</title>
        <authorList>
            <person name="Zhang R."/>
        </authorList>
    </citation>
    <scope>NUCLEOTIDE SEQUENCE [LARGE SCALE GENOMIC DNA]</scope>
    <source>
        <strain evidence="2 3">W260</strain>
    </source>
</reference>
<proteinExistence type="predicted"/>
<accession>A0A5N0TE23</accession>
<comment type="caution">
    <text evidence="2">The sequence shown here is derived from an EMBL/GenBank/DDBJ whole genome shotgun (WGS) entry which is preliminary data.</text>
</comment>
<evidence type="ECO:0000313" key="2">
    <source>
        <dbReference type="EMBL" id="KAA9132096.1"/>
    </source>
</evidence>
<feature type="signal peptide" evidence="1">
    <location>
        <begin position="1"/>
        <end position="24"/>
    </location>
</feature>
<sequence>MRLRRRLTAVATAALLLAAPMAHAMKIKQQNLVDLISDSQNIVHGTVKSVTDGINDKGVPYTEVTISVGSSAKGRKLDGQDVTFRQFGLLKPRTFPNGKTLLAVTPEGFPKWVEGETVVAFLREPASLTGLQTTAGMGQGKFRQVNGKLVNEYANAGLFEGVEIDTALTSPEERNMITQPGAVDAAAFIDLVGRAVEGNWIESGEMK</sequence>
<protein>
    <submittedName>
        <fullName evidence="2">Uncharacterized protein</fullName>
    </submittedName>
</protein>
<organism evidence="2 3">
    <name type="scientific">Marinihelvus fidelis</name>
    <dbReference type="NCBI Taxonomy" id="2613842"/>
    <lineage>
        <taxon>Bacteria</taxon>
        <taxon>Pseudomonadati</taxon>
        <taxon>Pseudomonadota</taxon>
        <taxon>Gammaproteobacteria</taxon>
        <taxon>Chromatiales</taxon>
        <taxon>Wenzhouxiangellaceae</taxon>
        <taxon>Marinihelvus</taxon>
    </lineage>
</organism>
<evidence type="ECO:0000313" key="3">
    <source>
        <dbReference type="Proteomes" id="UP000325372"/>
    </source>
</evidence>
<gene>
    <name evidence="2" type="ORF">F3N42_06450</name>
</gene>
<dbReference type="AlphaFoldDB" id="A0A5N0TE23"/>
<name>A0A5N0TE23_9GAMM</name>
<dbReference type="Proteomes" id="UP000325372">
    <property type="component" value="Unassembled WGS sequence"/>
</dbReference>
<keyword evidence="3" id="KW-1185">Reference proteome</keyword>